<sequence>MPVFPSIAASVPINCHYCVPSNAASVPINCYYCAPSNSAMGQRQCPHTLRCLLPSSLSGVQSQRLMFQPIR</sequence>
<evidence type="ECO:0000313" key="1">
    <source>
        <dbReference type="EMBL" id="PIO24221.1"/>
    </source>
</evidence>
<dbReference type="AlphaFoldDB" id="A0A2G9RAA0"/>
<gene>
    <name evidence="1" type="ORF">AB205_0215640</name>
</gene>
<protein>
    <submittedName>
        <fullName evidence="1">Uncharacterized protein</fullName>
    </submittedName>
</protein>
<accession>A0A2G9RAA0</accession>
<name>A0A2G9RAA0_AQUCT</name>
<reference evidence="1" key="1">
    <citation type="submission" date="2017-08" db="EMBL/GenBank/DDBJ databases">
        <title>Assembly of the North American Bullfrog Genome.</title>
        <authorList>
            <person name="Warren R.L."/>
            <person name="Vandervalk B.P."/>
            <person name="Kucuk E."/>
            <person name="Birol I."/>
            <person name="Helbing C."/>
            <person name="Pandoh P."/>
            <person name="Behsaz B."/>
            <person name="Mohamadi H."/>
            <person name="Chu J."/>
            <person name="Jackman S."/>
            <person name="Hammond S.A."/>
            <person name="Veldhoen N."/>
            <person name="Kirk H."/>
            <person name="Zhao Y."/>
            <person name="Coope R."/>
            <person name="Pleasance S."/>
            <person name="Moore R."/>
            <person name="Holt R."/>
        </authorList>
    </citation>
    <scope>NUCLEOTIDE SEQUENCE</scope>
    <source>
        <strain evidence="1">Bruno</strain>
        <tissue evidence="1">Liver</tissue>
    </source>
</reference>
<dbReference type="EMBL" id="KV956060">
    <property type="protein sequence ID" value="PIO24221.1"/>
    <property type="molecule type" value="Genomic_DNA"/>
</dbReference>
<proteinExistence type="predicted"/>
<organism evidence="1">
    <name type="scientific">Aquarana catesbeiana</name>
    <name type="common">American bullfrog</name>
    <name type="synonym">Rana catesbeiana</name>
    <dbReference type="NCBI Taxonomy" id="8400"/>
    <lineage>
        <taxon>Eukaryota</taxon>
        <taxon>Metazoa</taxon>
        <taxon>Chordata</taxon>
        <taxon>Craniata</taxon>
        <taxon>Vertebrata</taxon>
        <taxon>Euteleostomi</taxon>
        <taxon>Amphibia</taxon>
        <taxon>Batrachia</taxon>
        <taxon>Anura</taxon>
        <taxon>Neobatrachia</taxon>
        <taxon>Ranoidea</taxon>
        <taxon>Ranidae</taxon>
        <taxon>Aquarana</taxon>
    </lineage>
</organism>